<dbReference type="OrthoDB" id="5183468at2"/>
<keyword evidence="2" id="KW-0812">Transmembrane</keyword>
<evidence type="ECO:0000313" key="3">
    <source>
        <dbReference type="EMBL" id="THV41404.1"/>
    </source>
</evidence>
<keyword evidence="2" id="KW-1133">Transmembrane helix</keyword>
<accession>A0A4S8QL04</accession>
<protein>
    <submittedName>
        <fullName evidence="3">Uncharacterized protein</fullName>
    </submittedName>
</protein>
<keyword evidence="2" id="KW-0472">Membrane</keyword>
<organism evidence="3 4">
    <name type="scientific">Glycomyces buryatensis</name>
    <dbReference type="NCBI Taxonomy" id="2570927"/>
    <lineage>
        <taxon>Bacteria</taxon>
        <taxon>Bacillati</taxon>
        <taxon>Actinomycetota</taxon>
        <taxon>Actinomycetes</taxon>
        <taxon>Glycomycetales</taxon>
        <taxon>Glycomycetaceae</taxon>
        <taxon>Glycomyces</taxon>
    </lineage>
</organism>
<name>A0A4S8QL04_9ACTN</name>
<evidence type="ECO:0000256" key="1">
    <source>
        <dbReference type="SAM" id="MobiDB-lite"/>
    </source>
</evidence>
<sequence length="284" mass="29173">MEPEPTQRKPDDLEPYVDYIDDIAGRLTAAAIAFAVAGLALAALSAIALGGVRAAEKWPSAPAPRVSRPIALAGAMAGLVVFALAVALFSLARFGTGLDPNLRVLLAVGLDLVALGIGVVAVNTVAGKVEVRALIAVPDQPMNPPPIPVSGDPTRYQVPDYNETPTDPEGSAPQPHYPTSPFAPDTASTGALPDPRRAGGVPTIPTDTRPGWVFQDRGTGAYYAAVAQSRGGISLLALDDFTVARTASLVGPLELVGSVEATVWPLENGNGDTGTQQAGAEATR</sequence>
<dbReference type="AlphaFoldDB" id="A0A4S8QL04"/>
<dbReference type="RefSeq" id="WP_136534674.1">
    <property type="nucleotide sequence ID" value="NZ_STGY01000044.1"/>
</dbReference>
<dbReference type="EMBL" id="STGY01000044">
    <property type="protein sequence ID" value="THV41404.1"/>
    <property type="molecule type" value="Genomic_DNA"/>
</dbReference>
<reference evidence="4" key="1">
    <citation type="submission" date="2019-04" db="EMBL/GenBank/DDBJ databases">
        <title>Nocardioides xinjiangensis sp. nov.</title>
        <authorList>
            <person name="Liu S."/>
        </authorList>
    </citation>
    <scope>NUCLEOTIDE SEQUENCE [LARGE SCALE GENOMIC DNA]</scope>
    <source>
        <strain evidence="4">18</strain>
    </source>
</reference>
<evidence type="ECO:0000256" key="2">
    <source>
        <dbReference type="SAM" id="Phobius"/>
    </source>
</evidence>
<comment type="caution">
    <text evidence="3">The sequence shown here is derived from an EMBL/GenBank/DDBJ whole genome shotgun (WGS) entry which is preliminary data.</text>
</comment>
<feature type="transmembrane region" description="Helical" evidence="2">
    <location>
        <begin position="23"/>
        <end position="49"/>
    </location>
</feature>
<proteinExistence type="predicted"/>
<feature type="region of interest" description="Disordered" evidence="1">
    <location>
        <begin position="142"/>
        <end position="212"/>
    </location>
</feature>
<evidence type="ECO:0000313" key="4">
    <source>
        <dbReference type="Proteomes" id="UP000308760"/>
    </source>
</evidence>
<feature type="transmembrane region" description="Helical" evidence="2">
    <location>
        <begin position="70"/>
        <end position="92"/>
    </location>
</feature>
<keyword evidence="4" id="KW-1185">Reference proteome</keyword>
<reference evidence="3 4" key="2">
    <citation type="submission" date="2019-05" db="EMBL/GenBank/DDBJ databases">
        <title>Glycomyces buryatensis sp. nov.</title>
        <authorList>
            <person name="Nikitina E."/>
        </authorList>
    </citation>
    <scope>NUCLEOTIDE SEQUENCE [LARGE SCALE GENOMIC DNA]</scope>
    <source>
        <strain evidence="3 4">18</strain>
    </source>
</reference>
<gene>
    <name evidence="3" type="ORF">FAB82_11425</name>
</gene>
<dbReference type="Proteomes" id="UP000308760">
    <property type="component" value="Unassembled WGS sequence"/>
</dbReference>
<feature type="transmembrane region" description="Helical" evidence="2">
    <location>
        <begin position="104"/>
        <end position="126"/>
    </location>
</feature>